<evidence type="ECO:0000313" key="1">
    <source>
        <dbReference type="EMBL" id="MBF5055163.1"/>
    </source>
</evidence>
<proteinExistence type="predicted"/>
<dbReference type="SUPFAM" id="SSF56112">
    <property type="entry name" value="Protein kinase-like (PK-like)"/>
    <property type="match status" value="2"/>
</dbReference>
<keyword evidence="2" id="KW-1185">Reference proteome</keyword>
<accession>A0ABS0AM62</accession>
<protein>
    <recommendedName>
        <fullName evidence="3">Serine/threonine protein kinase</fullName>
    </recommendedName>
</protein>
<comment type="caution">
    <text evidence="1">The sequence shown here is derived from an EMBL/GenBank/DDBJ whole genome shotgun (WGS) entry which is preliminary data.</text>
</comment>
<dbReference type="RefSeq" id="WP_194864033.1">
    <property type="nucleotide sequence ID" value="NZ_ARXX01000004.1"/>
</dbReference>
<gene>
    <name evidence="1" type="ORF">Y5W_00457</name>
</gene>
<organism evidence="1 2">
    <name type="scientific">Alloalcanivorax profundimaris</name>
    <dbReference type="NCBI Taxonomy" id="2735259"/>
    <lineage>
        <taxon>Bacteria</taxon>
        <taxon>Pseudomonadati</taxon>
        <taxon>Pseudomonadota</taxon>
        <taxon>Gammaproteobacteria</taxon>
        <taxon>Oceanospirillales</taxon>
        <taxon>Alcanivoracaceae</taxon>
        <taxon>Alloalcanivorax</taxon>
    </lineage>
</organism>
<dbReference type="EMBL" id="ARXX01000004">
    <property type="protein sequence ID" value="MBF5055163.1"/>
    <property type="molecule type" value="Genomic_DNA"/>
</dbReference>
<name>A0ABS0AM62_9GAMM</name>
<dbReference type="InterPro" id="IPR011009">
    <property type="entry name" value="Kinase-like_dom_sf"/>
</dbReference>
<dbReference type="Gene3D" id="1.10.510.10">
    <property type="entry name" value="Transferase(Phosphotransferase) domain 1"/>
    <property type="match status" value="1"/>
</dbReference>
<reference evidence="1 2" key="1">
    <citation type="submission" date="2012-09" db="EMBL/GenBank/DDBJ databases">
        <title>Genome Sequence of alkane-degrading Bacterium Alcanivorax sp. 521-1.</title>
        <authorList>
            <person name="Lai Q."/>
            <person name="Shao Z."/>
        </authorList>
    </citation>
    <scope>NUCLEOTIDE SEQUENCE [LARGE SCALE GENOMIC DNA]</scope>
    <source>
        <strain evidence="1 2">521-1</strain>
    </source>
</reference>
<sequence>MNGDDNIPTYDDWRELAGRDWRTAGLFTVSVGSRPLRAEAILRHLPGRRLAVRAQWRGETVFAKLFFAGHQDEARREVARHRELIEAGLAVPALLYEGFDSHGAVLVTDWVSGQSGQAALRGEQGVALGEDLLDSLFSLYQAGLRQLDLHLDNFLYDGERFLVIDAGEMAPLPGGLRAEPAILDNLALFCAQLPLDLRDALMEKVAERLRRTGISPAPLAAMVRRRSNRRLSSAMRKWRRESSAIGVWSENDEDWLYRRALADDERDALADALREPASLPSIKQGSRISVYGDDRWIIKHYRETGWKARLRRRFFRGRGDVSWVMGWTWALLGVPTPRPVMLRRCPDGQAVIAFPRLPGEPLSRLMEEQRERAVRVAPTVLLWLDRLHRTGFWHGDTKAQNVLVDDADVPAFIDLDGAGFSPWRRRAARKGARERRRFEANWSQFSER</sequence>
<evidence type="ECO:0008006" key="3">
    <source>
        <dbReference type="Google" id="ProtNLM"/>
    </source>
</evidence>
<dbReference type="Proteomes" id="UP000662703">
    <property type="component" value="Unassembled WGS sequence"/>
</dbReference>
<evidence type="ECO:0000313" key="2">
    <source>
        <dbReference type="Proteomes" id="UP000662703"/>
    </source>
</evidence>